<gene>
    <name evidence="1" type="ORF">GGQ83_000227</name>
</gene>
<dbReference type="Gene3D" id="1.10.3700.10">
    <property type="entry name" value="AGR C 984p-like"/>
    <property type="match status" value="1"/>
</dbReference>
<dbReference type="SUPFAM" id="SSF158837">
    <property type="entry name" value="AGR C 984p-like"/>
    <property type="match status" value="1"/>
</dbReference>
<sequence>MSDAGSAITAFRRFQKQFEETRALERIAKDPMQTRALDQFRRALDRAPDIQTALRDPRVLQVVTVAMGIPDGAQQAGLAMRALTSDPTDPKSLVNRLADKRWKAAAEALRLDERGLDALRDPDIQARLTDGLRRARWRDELEESQPGLGDALLFRERAAKGAEGAFAVLGDPVLRRVVLGAVGLPKSIAVQSVETQARALEARLKLDSLNDPKVVQRLAERYLISRASESTGAFGAPSAGTSNALALLGLPPGGLRV</sequence>
<name>A0A840A6D8_9PROT</name>
<evidence type="ECO:0000313" key="2">
    <source>
        <dbReference type="Proteomes" id="UP000553193"/>
    </source>
</evidence>
<comment type="caution">
    <text evidence="1">The sequence shown here is derived from an EMBL/GenBank/DDBJ whole genome shotgun (WGS) entry which is preliminary data.</text>
</comment>
<dbReference type="EMBL" id="JACIDJ010000001">
    <property type="protein sequence ID" value="MBB3896801.1"/>
    <property type="molecule type" value="Genomic_DNA"/>
</dbReference>
<organism evidence="1 2">
    <name type="scientific">Roseococcus suduntuyensis</name>
    <dbReference type="NCBI Taxonomy" id="455361"/>
    <lineage>
        <taxon>Bacteria</taxon>
        <taxon>Pseudomonadati</taxon>
        <taxon>Pseudomonadota</taxon>
        <taxon>Alphaproteobacteria</taxon>
        <taxon>Acetobacterales</taxon>
        <taxon>Roseomonadaceae</taxon>
        <taxon>Roseococcus</taxon>
    </lineage>
</organism>
<accession>A0A840A6D8</accession>
<evidence type="ECO:0000313" key="1">
    <source>
        <dbReference type="EMBL" id="MBB3896801.1"/>
    </source>
</evidence>
<dbReference type="RefSeq" id="WP_184381758.1">
    <property type="nucleotide sequence ID" value="NZ_JACIDJ010000001.1"/>
</dbReference>
<dbReference type="Pfam" id="PF06748">
    <property type="entry name" value="DUF1217"/>
    <property type="match status" value="1"/>
</dbReference>
<dbReference type="AlphaFoldDB" id="A0A840A6D8"/>
<keyword evidence="2" id="KW-1185">Reference proteome</keyword>
<dbReference type="InterPro" id="IPR023157">
    <property type="entry name" value="AGR-C-984p-like_sf"/>
</dbReference>
<dbReference type="InterPro" id="IPR010626">
    <property type="entry name" value="DUF1217"/>
</dbReference>
<reference evidence="1 2" key="1">
    <citation type="submission" date="2020-08" db="EMBL/GenBank/DDBJ databases">
        <title>Genomic Encyclopedia of Type Strains, Phase IV (KMG-IV): sequencing the most valuable type-strain genomes for metagenomic binning, comparative biology and taxonomic classification.</title>
        <authorList>
            <person name="Goeker M."/>
        </authorList>
    </citation>
    <scope>NUCLEOTIDE SEQUENCE [LARGE SCALE GENOMIC DNA]</scope>
    <source>
        <strain evidence="1 2">DSM 19979</strain>
    </source>
</reference>
<protein>
    <submittedName>
        <fullName evidence="1">Anion-transporting ArsA/GET3 family ATPase</fullName>
    </submittedName>
</protein>
<proteinExistence type="predicted"/>
<dbReference type="Proteomes" id="UP000553193">
    <property type="component" value="Unassembled WGS sequence"/>
</dbReference>